<dbReference type="PIRSF" id="PIRSF003073">
    <property type="entry name" value="DNAC_TnpB_IstB"/>
    <property type="match status" value="1"/>
</dbReference>
<comment type="similarity">
    <text evidence="1">Belongs to the IS21/IS1162 putative ATP-binding protein family.</text>
</comment>
<dbReference type="KEGG" id="bgo:BM43_4042"/>
<sequence>MNIAHERVAQLCAQLKLTTIADALPHLAQKAIADEVNLTEFLESVLKAEHTARLVRQRATFARLAGFPTIKTLDGFDFAAASGVPRSQVQELASLTFLERNENVVLLGPSGTGKTHIAMALGYAATQAGIKVRFITAADLLMILTTAHRQNQLGDALKRFVNPYRLLIIDEIGYLPMSREQANLFFQVIAKRYERGSLIVTSNLPFGQWDQTFADDATLTAAMLDRLLHHAHVVAIQGESYRLRDKRRAGLVMKRSTTTKENAASGMRSAPQ</sequence>
<keyword evidence="2" id="KW-0547">Nucleotide-binding</keyword>
<dbReference type="NCBIfam" id="NF006616">
    <property type="entry name" value="PRK09183.1"/>
    <property type="match status" value="1"/>
</dbReference>
<dbReference type="SMART" id="SM00382">
    <property type="entry name" value="AAA"/>
    <property type="match status" value="1"/>
</dbReference>
<protein>
    <submittedName>
        <fullName evidence="5">IstB-like ATP binding family protein</fullName>
    </submittedName>
</protein>
<comment type="caution">
    <text evidence="5">The sequence shown here is derived from an EMBL/GenBank/DDBJ whole genome shotgun (WGS) entry which is preliminary data.</text>
</comment>
<dbReference type="Pfam" id="PF01695">
    <property type="entry name" value="IstB_IS21"/>
    <property type="match status" value="1"/>
</dbReference>
<dbReference type="PANTHER" id="PTHR30050:SF4">
    <property type="entry name" value="ATP-BINDING PROTEIN RV3427C IN INSERTION SEQUENCE-RELATED"/>
    <property type="match status" value="1"/>
</dbReference>
<dbReference type="CDD" id="cd00009">
    <property type="entry name" value="AAA"/>
    <property type="match status" value="1"/>
</dbReference>
<dbReference type="FunFam" id="3.40.50.300:FF:000606">
    <property type="entry name" value="IS100 transposase orfB"/>
    <property type="match status" value="1"/>
</dbReference>
<gene>
    <name evidence="5" type="ORF">DM48_7385</name>
</gene>
<dbReference type="InterPro" id="IPR047661">
    <property type="entry name" value="IstB"/>
</dbReference>
<dbReference type="GO" id="GO:0005524">
    <property type="term" value="F:ATP binding"/>
    <property type="evidence" value="ECO:0007669"/>
    <property type="project" value="UniProtKB-KW"/>
</dbReference>
<dbReference type="PANTHER" id="PTHR30050">
    <property type="entry name" value="CHROMOSOMAL REPLICATION INITIATOR PROTEIN DNAA"/>
    <property type="match status" value="1"/>
</dbReference>
<dbReference type="InterPro" id="IPR027417">
    <property type="entry name" value="P-loop_NTPase"/>
</dbReference>
<reference evidence="5 6" key="1">
    <citation type="submission" date="2014-04" db="EMBL/GenBank/DDBJ databases">
        <authorList>
            <person name="Bishop-Lilly K.A."/>
            <person name="Broomall S.M."/>
            <person name="Chain P.S."/>
            <person name="Chertkov O."/>
            <person name="Coyne S.R."/>
            <person name="Daligault H.E."/>
            <person name="Davenport K.W."/>
            <person name="Erkkila T."/>
            <person name="Frey K.G."/>
            <person name="Gibbons H.S."/>
            <person name="Gu W."/>
            <person name="Jaissle J."/>
            <person name="Johnson S.L."/>
            <person name="Koroleva G.I."/>
            <person name="Ladner J.T."/>
            <person name="Lo C.-C."/>
            <person name="Minogue T.D."/>
            <person name="Munk C."/>
            <person name="Palacios G.F."/>
            <person name="Redden C.L."/>
            <person name="Rosenzweig C.N."/>
            <person name="Scholz M.B."/>
            <person name="Teshima H."/>
            <person name="Xu Y."/>
        </authorList>
    </citation>
    <scope>NUCLEOTIDE SEQUENCE [LARGE SCALE GENOMIC DNA]</scope>
    <source>
        <strain evidence="6">gladioli</strain>
    </source>
</reference>
<feature type="domain" description="AAA+ ATPase" evidence="4">
    <location>
        <begin position="100"/>
        <end position="234"/>
    </location>
</feature>
<accession>A0AAW3ESI5</accession>
<dbReference type="NCBIfam" id="NF038214">
    <property type="entry name" value="IS21_help_AAA"/>
    <property type="match status" value="1"/>
</dbReference>
<keyword evidence="3" id="KW-0067">ATP-binding</keyword>
<name>A0AAW3ESI5_BURGA</name>
<dbReference type="InterPro" id="IPR003593">
    <property type="entry name" value="AAA+_ATPase"/>
</dbReference>
<dbReference type="SUPFAM" id="SSF52540">
    <property type="entry name" value="P-loop containing nucleoside triphosphate hydrolases"/>
    <property type="match status" value="1"/>
</dbReference>
<dbReference type="InterPro" id="IPR028350">
    <property type="entry name" value="DNAC/IstB-like"/>
</dbReference>
<dbReference type="GO" id="GO:0006260">
    <property type="term" value="P:DNA replication"/>
    <property type="evidence" value="ECO:0007669"/>
    <property type="project" value="TreeGrafter"/>
</dbReference>
<dbReference type="Gene3D" id="3.40.50.300">
    <property type="entry name" value="P-loop containing nucleotide triphosphate hydrolases"/>
    <property type="match status" value="1"/>
</dbReference>
<dbReference type="RefSeq" id="WP_036050473.1">
    <property type="nucleotide sequence ID" value="NZ_CADEVY010000004.1"/>
</dbReference>
<dbReference type="KEGG" id="bgo:BM43_4110"/>
<evidence type="ECO:0000256" key="3">
    <source>
        <dbReference type="ARBA" id="ARBA00022840"/>
    </source>
</evidence>
<evidence type="ECO:0000256" key="1">
    <source>
        <dbReference type="ARBA" id="ARBA00008059"/>
    </source>
</evidence>
<proteinExistence type="inferred from homology"/>
<evidence type="ECO:0000313" key="5">
    <source>
        <dbReference type="EMBL" id="KGC10824.1"/>
    </source>
</evidence>
<evidence type="ECO:0000259" key="4">
    <source>
        <dbReference type="SMART" id="SM00382"/>
    </source>
</evidence>
<evidence type="ECO:0000256" key="2">
    <source>
        <dbReference type="ARBA" id="ARBA00022741"/>
    </source>
</evidence>
<dbReference type="InterPro" id="IPR002611">
    <property type="entry name" value="IstB_ATP-bd"/>
</dbReference>
<dbReference type="AlphaFoldDB" id="A0AAW3ESI5"/>
<dbReference type="EMBL" id="JPGG01000017">
    <property type="protein sequence ID" value="KGC10824.1"/>
    <property type="molecule type" value="Genomic_DNA"/>
</dbReference>
<evidence type="ECO:0000313" key="6">
    <source>
        <dbReference type="Proteomes" id="UP000029590"/>
    </source>
</evidence>
<organism evidence="5 6">
    <name type="scientific">Burkholderia gladioli</name>
    <name type="common">Pseudomonas marginata</name>
    <name type="synonym">Phytomonas marginata</name>
    <dbReference type="NCBI Taxonomy" id="28095"/>
    <lineage>
        <taxon>Bacteria</taxon>
        <taxon>Pseudomonadati</taxon>
        <taxon>Pseudomonadota</taxon>
        <taxon>Betaproteobacteria</taxon>
        <taxon>Burkholderiales</taxon>
        <taxon>Burkholderiaceae</taxon>
        <taxon>Burkholderia</taxon>
    </lineage>
</organism>
<dbReference type="Proteomes" id="UP000029590">
    <property type="component" value="Unassembled WGS sequence"/>
</dbReference>